<dbReference type="SUPFAM" id="SSF50998">
    <property type="entry name" value="Quinoprotein alcohol dehydrogenase-like"/>
    <property type="match status" value="3"/>
</dbReference>
<organism evidence="4 5">
    <name type="scientific">Natrarchaeobius chitinivorans</name>
    <dbReference type="NCBI Taxonomy" id="1679083"/>
    <lineage>
        <taxon>Archaea</taxon>
        <taxon>Methanobacteriati</taxon>
        <taxon>Methanobacteriota</taxon>
        <taxon>Stenosarchaea group</taxon>
        <taxon>Halobacteria</taxon>
        <taxon>Halobacteriales</taxon>
        <taxon>Natrialbaceae</taxon>
        <taxon>Natrarchaeobius</taxon>
    </lineage>
</organism>
<dbReference type="InterPro" id="IPR011047">
    <property type="entry name" value="Quinoprotein_ADH-like_sf"/>
</dbReference>
<dbReference type="Gene3D" id="2.40.128.630">
    <property type="match status" value="1"/>
</dbReference>
<feature type="compositionally biased region" description="Basic and acidic residues" evidence="2">
    <location>
        <begin position="916"/>
        <end position="933"/>
    </location>
</feature>
<evidence type="ECO:0000259" key="3">
    <source>
        <dbReference type="PROSITE" id="PS50093"/>
    </source>
</evidence>
<dbReference type="Gene3D" id="2.130.10.10">
    <property type="entry name" value="YVTN repeat-like/Quinoprotein amine dehydrogenase"/>
    <property type="match status" value="2"/>
</dbReference>
<keyword evidence="1" id="KW-0732">Signal</keyword>
<gene>
    <name evidence="4" type="ORF">EA472_01995</name>
</gene>
<dbReference type="PROSITE" id="PS50093">
    <property type="entry name" value="PKD"/>
    <property type="match status" value="1"/>
</dbReference>
<feature type="compositionally biased region" description="Gly residues" evidence="2">
    <location>
        <begin position="1492"/>
        <end position="1507"/>
    </location>
</feature>
<dbReference type="Pfam" id="PF13360">
    <property type="entry name" value="PQQ_2"/>
    <property type="match status" value="2"/>
</dbReference>
<accession>A0A3N6NSU0</accession>
<dbReference type="Proteomes" id="UP000281431">
    <property type="component" value="Unassembled WGS sequence"/>
</dbReference>
<dbReference type="SMART" id="SM00089">
    <property type="entry name" value="PKD"/>
    <property type="match status" value="1"/>
</dbReference>
<dbReference type="InterPro" id="IPR002372">
    <property type="entry name" value="PQQ_rpt_dom"/>
</dbReference>
<dbReference type="InterPro" id="IPR000601">
    <property type="entry name" value="PKD_dom"/>
</dbReference>
<evidence type="ECO:0000256" key="1">
    <source>
        <dbReference type="ARBA" id="ARBA00022729"/>
    </source>
</evidence>
<dbReference type="Gene3D" id="2.40.10.480">
    <property type="match status" value="2"/>
</dbReference>
<evidence type="ECO:0000313" key="5">
    <source>
        <dbReference type="Proteomes" id="UP000281431"/>
    </source>
</evidence>
<dbReference type="EMBL" id="REFZ01000001">
    <property type="protein sequence ID" value="RQH03363.1"/>
    <property type="molecule type" value="Genomic_DNA"/>
</dbReference>
<dbReference type="NCBIfam" id="TIGR04126">
    <property type="entry name" value="PGF_CTERM"/>
    <property type="match status" value="1"/>
</dbReference>
<feature type="region of interest" description="Disordered" evidence="2">
    <location>
        <begin position="1474"/>
        <end position="1566"/>
    </location>
</feature>
<reference evidence="4 5" key="1">
    <citation type="submission" date="2018-10" db="EMBL/GenBank/DDBJ databases">
        <title>Natrarchaeobius chitinivorans gen. nov., sp. nov., and Natrarchaeobius haloalkaliphilus sp. nov., alkaliphilic, chitin-utilizing haloarchaea from hypersaline alkaline lakes.</title>
        <authorList>
            <person name="Sorokin D.Y."/>
            <person name="Elcheninov A.G."/>
            <person name="Kostrikina N.A."/>
            <person name="Bale N.J."/>
            <person name="Sinninghe Damste J.S."/>
            <person name="Khijniak T.V."/>
            <person name="Kublanov I.V."/>
            <person name="Toshchakov S.V."/>
        </authorList>
    </citation>
    <scope>NUCLEOTIDE SEQUENCE [LARGE SCALE GENOMIC DNA]</scope>
    <source>
        <strain evidence="4 5">AArcht7</strain>
    </source>
</reference>
<proteinExistence type="predicted"/>
<evidence type="ECO:0000256" key="2">
    <source>
        <dbReference type="SAM" id="MobiDB-lite"/>
    </source>
</evidence>
<comment type="caution">
    <text evidence="4">The sequence shown here is derived from an EMBL/GenBank/DDBJ whole genome shotgun (WGS) entry which is preliminary data.</text>
</comment>
<dbReference type="PANTHER" id="PTHR34512">
    <property type="entry name" value="CELL SURFACE PROTEIN"/>
    <property type="match status" value="1"/>
</dbReference>
<feature type="region of interest" description="Disordered" evidence="2">
    <location>
        <begin position="911"/>
        <end position="965"/>
    </location>
</feature>
<sequence>MTAMREPVSRSAIRRATLLTLAVMVAVLVGSTAAAVADEGATVTITADDTDVEAGESITFEIQVENVDDVGAYSTDVEVSSTDLVEITAVEPTGDPLFETAEPVSTDGSSAGTDVVYGDEALESNGDALTVATVTVTVVADGEWTLEATVDAIGDEHGASYDVETPTAEEYVADRPDERWNVETSHSPYPPDVADGVAYVTTSGHNSGALYAVDESTGETLWSTQLSHEPHAAGTVSDGTIYVGLSDGNVTAVDAETGDERWAFDAEGQVRTRPAVSDGTVVVGTRGWSVPLSVYGIDAETGEKKWEFDDPSDFVHSDPTVSDGTVFVGSSDETLYAIDLETGTEEWAFSASDYVTGSPIVDGATVYVGAGTESYAVDVETGEEIWSADGVHVHDFDDGTVYARGNDEVVALDGDDGSVLWSVERDSPRISAHGGTAYVASRSESGDAIVEAFDGATGLTQWSLTHTDDRPSAAPEVVGGAIYYGLDFGNTLYALEERIAVFDHEPERPLAGEPIAFDAGDSNAPDGEIVDYRWDFTGDGEVDVSTDEPVITHAFDETGHATVRLEIEDAEGGTVEITRTVTVTDEVWTYGTGDGVYSSPTVVGGTAYVGSLDDRVYAIDVENGTERWSHETGGDVFSSPTVVDDTVYVGSNDDRVYAIDAEDGTERWSHETGDDVFSSPTVADGAVFVGSDDGQVYAIDAENGIERWSYGTGGPVRSSPTVVDDTVYVGSNDDRVYAIDAENGTERWSHETGGDVFSSPTVVDDTVYVGSNDFTVYALDAQDGTERWTYVTAYRVTSSPTVADGVVYASSYDYNFDRELWYALDADDGSQEWTGVIDGPAWGTESSATVADGIVYVGSYDGSVYGLDAADGTISWRVETGNWVYSSPTVVDGTVYVGSYDGTLYALAADGDGSSEDSRVRHGTLGHHDRGSGDDDSPGDGSSDGDQFTISSVDPEADRVEPGESITVDVEVVNVGSAAGTEDVGVTLAGVTDEKTVTIDGSESVTRSFTVAAPTDPGEYDLVVSASDAEYSAPITVHGDDTAEPPEITAIGADPALTNDELVVNVEVDPGDANVSEIELGVSADFTSFTRTKTVDDGVAHGGTFAATIAAESVVADGDYTVIATVADEAGNAVDETGETVTIDTTAPELRLAVANLTESEATLTIEADQPFDLTDLEIEADGDGIEDRTPEASAIPDGLEDEDDELLIDFDGGSVGDADTTVTIAATGTDDAGNAVEATLESTITGYVIDAGEAEVDPTDVAAAFDLVGDEAAIDDDTEREAVVSASTTPPAGTELDANRLADGYLDVRDIGLAADELDEATVRIPIADLDTTLLNSFDPDELEIVRSGDGDAEFEALETEFDGDTNELLATVDGFSQFAVAGTDDEPPEIERVTVDPGASLEADHGPVAVTFEYSPVISAIDVSETRIDVDVPDERTDVRLTSDEAVVEVSDLVDGESITVELTVVDEAGNEASATRTVSVEEEASGSPSTGGGSGGSTGSGSGGTPPSDDGSDADETDASTDDDATEEDGEPDAERGDGHADDGSETDGEPSQGDDDSTDDVSGFGAAVAVVSLLVAAVVALRRNE</sequence>
<feature type="domain" description="PKD" evidence="3">
    <location>
        <begin position="498"/>
        <end position="584"/>
    </location>
</feature>
<keyword evidence="5" id="KW-1185">Reference proteome</keyword>
<feature type="compositionally biased region" description="Acidic residues" evidence="2">
    <location>
        <begin position="1513"/>
        <end position="1535"/>
    </location>
</feature>
<dbReference type="Gene3D" id="2.60.40.10">
    <property type="entry name" value="Immunoglobulins"/>
    <property type="match status" value="3"/>
</dbReference>
<dbReference type="GO" id="GO:0005886">
    <property type="term" value="C:plasma membrane"/>
    <property type="evidence" value="ECO:0007669"/>
    <property type="project" value="UniProtKB-SubCell"/>
</dbReference>
<dbReference type="GO" id="GO:0030115">
    <property type="term" value="C:S-layer"/>
    <property type="evidence" value="ECO:0007669"/>
    <property type="project" value="UniProtKB-SubCell"/>
</dbReference>
<dbReference type="Pfam" id="PF18911">
    <property type="entry name" value="PKD_4"/>
    <property type="match status" value="1"/>
</dbReference>
<dbReference type="Pfam" id="PF13570">
    <property type="entry name" value="Beta-prop_ACSF4"/>
    <property type="match status" value="1"/>
</dbReference>
<dbReference type="SUPFAM" id="SSF49299">
    <property type="entry name" value="PKD domain"/>
    <property type="match status" value="1"/>
</dbReference>
<dbReference type="SMART" id="SM00564">
    <property type="entry name" value="PQQ"/>
    <property type="match status" value="15"/>
</dbReference>
<name>A0A3N6NSU0_NATCH</name>
<evidence type="ECO:0000313" key="4">
    <source>
        <dbReference type="EMBL" id="RQH03363.1"/>
    </source>
</evidence>
<dbReference type="InterPro" id="IPR018391">
    <property type="entry name" value="PQQ_b-propeller_rpt"/>
</dbReference>
<feature type="compositionally biased region" description="Basic and acidic residues" evidence="2">
    <location>
        <begin position="1536"/>
        <end position="1546"/>
    </location>
</feature>
<dbReference type="PANTHER" id="PTHR34512:SF30">
    <property type="entry name" value="OUTER MEMBRANE PROTEIN ASSEMBLY FACTOR BAMB"/>
    <property type="match status" value="1"/>
</dbReference>
<dbReference type="InterPro" id="IPR035986">
    <property type="entry name" value="PKD_dom_sf"/>
</dbReference>
<feature type="compositionally biased region" description="Acidic residues" evidence="2">
    <location>
        <begin position="1547"/>
        <end position="1563"/>
    </location>
</feature>
<dbReference type="InterPro" id="IPR013783">
    <property type="entry name" value="Ig-like_fold"/>
</dbReference>
<dbReference type="InterPro" id="IPR022409">
    <property type="entry name" value="PKD/Chitinase_dom"/>
</dbReference>
<protein>
    <submittedName>
        <fullName evidence="4">PKD domain-containing protein</fullName>
    </submittedName>
</protein>
<dbReference type="InterPro" id="IPR026371">
    <property type="entry name" value="PGF_CTERM"/>
</dbReference>
<dbReference type="CDD" id="cd00146">
    <property type="entry name" value="PKD"/>
    <property type="match status" value="1"/>
</dbReference>
<dbReference type="InterPro" id="IPR015943">
    <property type="entry name" value="WD40/YVTN_repeat-like_dom_sf"/>
</dbReference>